<protein>
    <submittedName>
        <fullName evidence="1">RNA-binding protein</fullName>
    </submittedName>
</protein>
<evidence type="ECO:0000313" key="1">
    <source>
        <dbReference type="EMBL" id="USQ76596.1"/>
    </source>
</evidence>
<reference evidence="1" key="1">
    <citation type="submission" date="2022-06" db="EMBL/GenBank/DDBJ databases">
        <title>Ornithinimicrobium JY.X270.</title>
        <authorList>
            <person name="Huang Y."/>
        </authorList>
    </citation>
    <scope>NUCLEOTIDE SEQUENCE</scope>
    <source>
        <strain evidence="1">JY.X270</strain>
    </source>
</reference>
<dbReference type="RefSeq" id="WP_252621300.1">
    <property type="nucleotide sequence ID" value="NZ_CP099490.1"/>
</dbReference>
<keyword evidence="2" id="KW-1185">Reference proteome</keyword>
<dbReference type="EMBL" id="CP099490">
    <property type="protein sequence ID" value="USQ76596.1"/>
    <property type="molecule type" value="Genomic_DNA"/>
</dbReference>
<accession>A0ABY4YJ98</accession>
<organism evidence="1 2">
    <name type="scientific">Ornithinimicrobium cryptoxanthini</name>
    <dbReference type="NCBI Taxonomy" id="2934161"/>
    <lineage>
        <taxon>Bacteria</taxon>
        <taxon>Bacillati</taxon>
        <taxon>Actinomycetota</taxon>
        <taxon>Actinomycetes</taxon>
        <taxon>Micrococcales</taxon>
        <taxon>Ornithinimicrobiaceae</taxon>
        <taxon>Ornithinimicrobium</taxon>
    </lineage>
</organism>
<evidence type="ECO:0000313" key="2">
    <source>
        <dbReference type="Proteomes" id="UP001056535"/>
    </source>
</evidence>
<dbReference type="Proteomes" id="UP001056535">
    <property type="component" value="Chromosome"/>
</dbReference>
<sequence length="302" mass="32684">MIETPEGADVLIAHDSWSPTSGHALTAPASHLDAARVAHLHPPGRGLTDAVPVELTATDVGVPDSLRGVRVVVALGHFLGAGRLAHGWALALGVPFVTVQHGLLAPSMAPLAVDTVLLAWTAEDADFWCSGRNDVATHVVGSQLLWSAAQQPGTVADERPVFLGQLHGAELPRRGFARASQQFCRATGATYRPHPAEKDKLSTLQHRLWERRGMEIDRDGGSLSEIDRPVASVFSTGVLEAAARGLPAWVHYDRPPEWLSQFWERYGMSRWGRDPHPTQPRGIPEGEPARRVAALIEEMAKP</sequence>
<name>A0ABY4YJ98_9MICO</name>
<gene>
    <name evidence="1" type="ORF">NF557_01300</name>
</gene>
<proteinExistence type="predicted"/>